<dbReference type="SMART" id="SM00755">
    <property type="entry name" value="Grip"/>
    <property type="match status" value="1"/>
</dbReference>
<organism evidence="4 5">
    <name type="scientific">Batillaria attramentaria</name>
    <dbReference type="NCBI Taxonomy" id="370345"/>
    <lineage>
        <taxon>Eukaryota</taxon>
        <taxon>Metazoa</taxon>
        <taxon>Spiralia</taxon>
        <taxon>Lophotrochozoa</taxon>
        <taxon>Mollusca</taxon>
        <taxon>Gastropoda</taxon>
        <taxon>Caenogastropoda</taxon>
        <taxon>Sorbeoconcha</taxon>
        <taxon>Cerithioidea</taxon>
        <taxon>Batillariidae</taxon>
        <taxon>Batillaria</taxon>
    </lineage>
</organism>
<dbReference type="EMBL" id="JACVVK020000035">
    <property type="protein sequence ID" value="KAK7500793.1"/>
    <property type="molecule type" value="Genomic_DNA"/>
</dbReference>
<name>A0ABD0LP62_9CAEN</name>
<gene>
    <name evidence="4" type="ORF">BaRGS_00008037</name>
</gene>
<sequence>MELEEQLSESRRSLSQAQSAHQGELEQLGQKVESLEVEKKELAVTIQSLQDSHKQLEVRLQSADEERTSLKQTADGQADLQARLAETVSERDSLKQEYESKIQQLQSQHTTQLEELTSKFESDNTNKVSEYKKRAEAYIAQVKETVNKRSSASLNCRTRCLLLRVRDSWTRRAQSVTLYSASLKAMKCDKDGELDSVEHERDAALEKLRKDYEDRLREHEEEHSAKIKQLAKDLNRQLMEKEREESPARGVRSTTGTPSGDQGPEEGPRERNKCWSSCGEEYQAKMERHQVELWETEERLKASTSGLYNTRTSAHKEEVTALMKEWNQERKSGGPVTESVAPRDSAAKPGSSDGRPERIQEAASCYDNRFISLTRQLEDLRERHKLEMAELQSQLELSRDTVQPLVSAPAPVPRTFDPDDPNLVSELQNMELHNMDLQAQLRHVNAELAHSKLREKDSQQRIEVLEHRIRHRKDDDTPPLSPDGSLLSHEDSALLREPTELEYLKNILYEYMMGKETQTLAKVIATVVRFSDEQTRNVMDKAASRSTIWATKLEHLDRQLIYFIVISANVTGFSDFGPANSSFQPQHDNGRVSSSQQEVSLLSDI</sequence>
<dbReference type="PANTHER" id="PTHR19327">
    <property type="entry name" value="GOLGIN"/>
    <property type="match status" value="1"/>
</dbReference>
<evidence type="ECO:0000256" key="2">
    <source>
        <dbReference type="SAM" id="MobiDB-lite"/>
    </source>
</evidence>
<keyword evidence="1" id="KW-0175">Coiled coil</keyword>
<dbReference type="AlphaFoldDB" id="A0ABD0LP62"/>
<feature type="region of interest" description="Disordered" evidence="2">
    <location>
        <begin position="468"/>
        <end position="492"/>
    </location>
</feature>
<feature type="region of interest" description="Disordered" evidence="2">
    <location>
        <begin position="581"/>
        <end position="605"/>
    </location>
</feature>
<dbReference type="Pfam" id="PF01465">
    <property type="entry name" value="GRIP"/>
    <property type="match status" value="1"/>
</dbReference>
<reference evidence="4 5" key="1">
    <citation type="journal article" date="2023" name="Sci. Data">
        <title>Genome assembly of the Korean intertidal mud-creeper Batillaria attramentaria.</title>
        <authorList>
            <person name="Patra A.K."/>
            <person name="Ho P.T."/>
            <person name="Jun S."/>
            <person name="Lee S.J."/>
            <person name="Kim Y."/>
            <person name="Won Y.J."/>
        </authorList>
    </citation>
    <scope>NUCLEOTIDE SEQUENCE [LARGE SCALE GENOMIC DNA]</scope>
    <source>
        <strain evidence="4">Wonlab-2016</strain>
    </source>
</reference>
<feature type="region of interest" description="Disordered" evidence="2">
    <location>
        <begin position="240"/>
        <end position="273"/>
    </location>
</feature>
<feature type="coiled-coil region" evidence="1">
    <location>
        <begin position="374"/>
        <end position="401"/>
    </location>
</feature>
<evidence type="ECO:0000256" key="1">
    <source>
        <dbReference type="SAM" id="Coils"/>
    </source>
</evidence>
<feature type="domain" description="GRIP" evidence="3">
    <location>
        <begin position="494"/>
        <end position="541"/>
    </location>
</feature>
<feature type="compositionally biased region" description="Low complexity" evidence="2">
    <location>
        <begin position="592"/>
        <end position="605"/>
    </location>
</feature>
<keyword evidence="5" id="KW-1185">Reference proteome</keyword>
<evidence type="ECO:0000313" key="4">
    <source>
        <dbReference type="EMBL" id="KAK7500793.1"/>
    </source>
</evidence>
<proteinExistence type="predicted"/>
<comment type="caution">
    <text evidence="4">The sequence shown here is derived from an EMBL/GenBank/DDBJ whole genome shotgun (WGS) entry which is preliminary data.</text>
</comment>
<dbReference type="SUPFAM" id="SSF101283">
    <property type="entry name" value="GRIP domain"/>
    <property type="match status" value="1"/>
</dbReference>
<protein>
    <recommendedName>
        <fullName evidence="3">GRIP domain-containing protein</fullName>
    </recommendedName>
</protein>
<dbReference type="Proteomes" id="UP001519460">
    <property type="component" value="Unassembled WGS sequence"/>
</dbReference>
<dbReference type="InterPro" id="IPR000237">
    <property type="entry name" value="GRIP_dom"/>
</dbReference>
<evidence type="ECO:0000259" key="3">
    <source>
        <dbReference type="PROSITE" id="PS50913"/>
    </source>
</evidence>
<dbReference type="Gene3D" id="1.10.220.60">
    <property type="entry name" value="GRIP domain"/>
    <property type="match status" value="1"/>
</dbReference>
<evidence type="ECO:0000313" key="5">
    <source>
        <dbReference type="Proteomes" id="UP001519460"/>
    </source>
</evidence>
<feature type="region of interest" description="Disordered" evidence="2">
    <location>
        <begin position="325"/>
        <end position="358"/>
    </location>
</feature>
<accession>A0ABD0LP62</accession>
<dbReference type="PANTHER" id="PTHR19327:SF0">
    <property type="entry name" value="GOLGIN SUBFAMILY A MEMBER 4"/>
    <property type="match status" value="1"/>
</dbReference>
<feature type="region of interest" description="Disordered" evidence="2">
    <location>
        <begin position="1"/>
        <end position="27"/>
    </location>
</feature>
<dbReference type="PROSITE" id="PS50913">
    <property type="entry name" value="GRIP"/>
    <property type="match status" value="1"/>
</dbReference>